<dbReference type="SUPFAM" id="SSF48726">
    <property type="entry name" value="Immunoglobulin"/>
    <property type="match status" value="1"/>
</dbReference>
<evidence type="ECO:0000256" key="4">
    <source>
        <dbReference type="ARBA" id="ARBA00022859"/>
    </source>
</evidence>
<name>A0A9Y4JZI2_9TELE</name>
<keyword evidence="11" id="KW-1185">Reference proteome</keyword>
<keyword evidence="6" id="KW-1015">Disulfide bond</keyword>
<proteinExistence type="predicted"/>
<dbReference type="PANTHER" id="PTHR19433:SF111">
    <property type="entry name" value="T CELL RECEPTOR ALPHA VARIABLE 4"/>
    <property type="match status" value="1"/>
</dbReference>
<dbReference type="AlphaFoldDB" id="A0A9Y4JZI2"/>
<evidence type="ECO:0000313" key="11">
    <source>
        <dbReference type="Proteomes" id="UP000694891"/>
    </source>
</evidence>
<feature type="transmembrane region" description="Helical" evidence="8">
    <location>
        <begin position="148"/>
        <end position="172"/>
    </location>
</feature>
<dbReference type="GeneID" id="103361166"/>
<dbReference type="Proteomes" id="UP000694891">
    <property type="component" value="Unplaced"/>
</dbReference>
<dbReference type="InterPro" id="IPR013106">
    <property type="entry name" value="Ig_V-set"/>
</dbReference>
<evidence type="ECO:0000256" key="2">
    <source>
        <dbReference type="ARBA" id="ARBA00022475"/>
    </source>
</evidence>
<dbReference type="InterPro" id="IPR052051">
    <property type="entry name" value="TCR_complex_component"/>
</dbReference>
<keyword evidence="7" id="KW-0325">Glycoprotein</keyword>
<evidence type="ECO:0000256" key="8">
    <source>
        <dbReference type="SAM" id="Phobius"/>
    </source>
</evidence>
<evidence type="ECO:0000313" key="12">
    <source>
        <dbReference type="RefSeq" id="XP_008285400.1"/>
    </source>
</evidence>
<dbReference type="SMART" id="SM00409">
    <property type="entry name" value="IG"/>
    <property type="match status" value="1"/>
</dbReference>
<keyword evidence="3 9" id="KW-0732">Signal</keyword>
<keyword evidence="5 8" id="KW-0472">Membrane</keyword>
<keyword evidence="8" id="KW-0812">Transmembrane</keyword>
<evidence type="ECO:0000256" key="7">
    <source>
        <dbReference type="ARBA" id="ARBA00023180"/>
    </source>
</evidence>
<dbReference type="Pfam" id="PF07686">
    <property type="entry name" value="V-set"/>
    <property type="match status" value="1"/>
</dbReference>
<dbReference type="PANTHER" id="PTHR19433">
    <property type="entry name" value="T-CELL RECEPTOR ALPHA CHAIN V REGION-RELATED"/>
    <property type="match status" value="1"/>
</dbReference>
<dbReference type="GO" id="GO:0005886">
    <property type="term" value="C:plasma membrane"/>
    <property type="evidence" value="ECO:0007669"/>
    <property type="project" value="UniProtKB-SubCell"/>
</dbReference>
<protein>
    <submittedName>
        <fullName evidence="12">Butyrophilin-like protein 2</fullName>
    </submittedName>
</protein>
<feature type="signal peptide" evidence="9">
    <location>
        <begin position="1"/>
        <end position="25"/>
    </location>
</feature>
<organism evidence="11 12">
    <name type="scientific">Stegastes partitus</name>
    <name type="common">bicolor damselfish</name>
    <dbReference type="NCBI Taxonomy" id="144197"/>
    <lineage>
        <taxon>Eukaryota</taxon>
        <taxon>Metazoa</taxon>
        <taxon>Chordata</taxon>
        <taxon>Craniata</taxon>
        <taxon>Vertebrata</taxon>
        <taxon>Euteleostomi</taxon>
        <taxon>Actinopterygii</taxon>
        <taxon>Neopterygii</taxon>
        <taxon>Teleostei</taxon>
        <taxon>Neoteleostei</taxon>
        <taxon>Acanthomorphata</taxon>
        <taxon>Ovalentaria</taxon>
        <taxon>Pomacentridae</taxon>
        <taxon>Stegastes</taxon>
    </lineage>
</organism>
<dbReference type="Gene3D" id="2.60.40.10">
    <property type="entry name" value="Immunoglobulins"/>
    <property type="match status" value="1"/>
</dbReference>
<feature type="domain" description="Ig-like" evidence="10">
    <location>
        <begin position="3"/>
        <end position="114"/>
    </location>
</feature>
<reference evidence="12" key="1">
    <citation type="submission" date="2025-08" db="UniProtKB">
        <authorList>
            <consortium name="RefSeq"/>
        </authorList>
    </citation>
    <scope>IDENTIFICATION</scope>
</reference>
<evidence type="ECO:0000256" key="9">
    <source>
        <dbReference type="SAM" id="SignalP"/>
    </source>
</evidence>
<feature type="chain" id="PRO_5041407998" evidence="9">
    <location>
        <begin position="26"/>
        <end position="224"/>
    </location>
</feature>
<dbReference type="InterPro" id="IPR007110">
    <property type="entry name" value="Ig-like_dom"/>
</dbReference>
<sequence length="224" mass="24936">MHPTMNFTFIAAVSLCSLCWISVLGSESQTKEVKPGEDVTLRCSNISKSECVTFWFRLDNRATVDCISVMIRSSGKPTYYDGFKGGKFEMSSNISTISLKIKQVDSSDSGQYFCGFYESPRLLFSVTHLKVAGGDEPHCDTEQNSDGVAKLMCFILAGFTVLLFLVIVGLIVQNRKLHSANKDKPNPAQSENLGSDDQNYATVTFRPKVRRREQETNVIYAATR</sequence>
<evidence type="ECO:0000256" key="6">
    <source>
        <dbReference type="ARBA" id="ARBA00023157"/>
    </source>
</evidence>
<gene>
    <name evidence="12" type="primary">LOC103361166</name>
</gene>
<comment type="subcellular location">
    <subcellularLocation>
        <location evidence="1">Cell membrane</location>
    </subcellularLocation>
</comment>
<dbReference type="InterPro" id="IPR036179">
    <property type="entry name" value="Ig-like_dom_sf"/>
</dbReference>
<dbReference type="InterPro" id="IPR003599">
    <property type="entry name" value="Ig_sub"/>
</dbReference>
<keyword evidence="4" id="KW-0391">Immunity</keyword>
<dbReference type="GO" id="GO:0009617">
    <property type="term" value="P:response to bacterium"/>
    <property type="evidence" value="ECO:0007669"/>
    <property type="project" value="TreeGrafter"/>
</dbReference>
<evidence type="ECO:0000256" key="3">
    <source>
        <dbReference type="ARBA" id="ARBA00022729"/>
    </source>
</evidence>
<keyword evidence="8" id="KW-1133">Transmembrane helix</keyword>
<evidence type="ECO:0000256" key="5">
    <source>
        <dbReference type="ARBA" id="ARBA00023136"/>
    </source>
</evidence>
<dbReference type="CDD" id="cd00099">
    <property type="entry name" value="IgV"/>
    <property type="match status" value="1"/>
</dbReference>
<dbReference type="InterPro" id="IPR013783">
    <property type="entry name" value="Ig-like_fold"/>
</dbReference>
<dbReference type="GO" id="GO:0002376">
    <property type="term" value="P:immune system process"/>
    <property type="evidence" value="ECO:0007669"/>
    <property type="project" value="UniProtKB-KW"/>
</dbReference>
<evidence type="ECO:0000259" key="10">
    <source>
        <dbReference type="PROSITE" id="PS50835"/>
    </source>
</evidence>
<dbReference type="RefSeq" id="XP_008285400.1">
    <property type="nucleotide sequence ID" value="XM_008287178.1"/>
</dbReference>
<dbReference type="PROSITE" id="PS50835">
    <property type="entry name" value="IG_LIKE"/>
    <property type="match status" value="1"/>
</dbReference>
<evidence type="ECO:0000256" key="1">
    <source>
        <dbReference type="ARBA" id="ARBA00004236"/>
    </source>
</evidence>
<accession>A0A9Y4JZI2</accession>
<keyword evidence="2" id="KW-1003">Cell membrane</keyword>